<evidence type="ECO:0000259" key="1">
    <source>
        <dbReference type="Pfam" id="PF02581"/>
    </source>
</evidence>
<dbReference type="InterPro" id="IPR022998">
    <property type="entry name" value="ThiamineP_synth_TenI"/>
</dbReference>
<dbReference type="STRING" id="83401.SAMN05421742_108118"/>
<dbReference type="Pfam" id="PF02581">
    <property type="entry name" value="TMP-TENI"/>
    <property type="match status" value="1"/>
</dbReference>
<gene>
    <name evidence="2" type="ORF">SAMN05421742_108118</name>
</gene>
<dbReference type="SUPFAM" id="SSF51391">
    <property type="entry name" value="Thiamin phosphate synthase"/>
    <property type="match status" value="1"/>
</dbReference>
<dbReference type="Gene3D" id="3.20.20.70">
    <property type="entry name" value="Aldolase class I"/>
    <property type="match status" value="1"/>
</dbReference>
<dbReference type="AlphaFoldDB" id="A0A1G8DTU8"/>
<name>A0A1G8DTU8_9PROT</name>
<feature type="domain" description="Thiamine phosphate synthase/TenI" evidence="1">
    <location>
        <begin position="32"/>
        <end position="183"/>
    </location>
</feature>
<proteinExistence type="predicted"/>
<sequence length="202" mass="21448">MPAPSFLLAVTDSARSADPLPLAARLPAGTGLLLRHYDSPGRADLARALARVARRRRLVLLIAADWRLAARVGAQGVHLPEGLARHGRLAPLRLARRRHGWLLTVAAHGRRALARAQALGADAALLGPALPTASHPGQPALGPLRLARLVRHSRMPVLALGGIDARTARRLDAAPLIGLAAVGAARDLARAPRHRLPHRRVP</sequence>
<dbReference type="InterPro" id="IPR013785">
    <property type="entry name" value="Aldolase_TIM"/>
</dbReference>
<keyword evidence="3" id="KW-1185">Reference proteome</keyword>
<dbReference type="Proteomes" id="UP000217076">
    <property type="component" value="Unassembled WGS sequence"/>
</dbReference>
<reference evidence="3" key="1">
    <citation type="submission" date="2016-10" db="EMBL/GenBank/DDBJ databases">
        <authorList>
            <person name="Varghese N."/>
            <person name="Submissions S."/>
        </authorList>
    </citation>
    <scope>NUCLEOTIDE SEQUENCE [LARGE SCALE GENOMIC DNA]</scope>
    <source>
        <strain evidence="3">930I</strain>
    </source>
</reference>
<protein>
    <submittedName>
        <fullName evidence="2">Thiamine-phosphate pyrophosphorylase</fullName>
    </submittedName>
</protein>
<dbReference type="EMBL" id="FNCV01000008">
    <property type="protein sequence ID" value="SDH61102.1"/>
    <property type="molecule type" value="Genomic_DNA"/>
</dbReference>
<dbReference type="GO" id="GO:0009228">
    <property type="term" value="P:thiamine biosynthetic process"/>
    <property type="evidence" value="ECO:0007669"/>
    <property type="project" value="UniProtKB-KW"/>
</dbReference>
<evidence type="ECO:0000313" key="3">
    <source>
        <dbReference type="Proteomes" id="UP000217076"/>
    </source>
</evidence>
<dbReference type="RefSeq" id="WP_245689501.1">
    <property type="nucleotide sequence ID" value="NZ_FNCV01000008.1"/>
</dbReference>
<dbReference type="InterPro" id="IPR036206">
    <property type="entry name" value="ThiamineP_synth_sf"/>
</dbReference>
<accession>A0A1G8DTU8</accession>
<evidence type="ECO:0000313" key="2">
    <source>
        <dbReference type="EMBL" id="SDH61102.1"/>
    </source>
</evidence>
<organism evidence="2 3">
    <name type="scientific">Roseospirillum parvum</name>
    <dbReference type="NCBI Taxonomy" id="83401"/>
    <lineage>
        <taxon>Bacteria</taxon>
        <taxon>Pseudomonadati</taxon>
        <taxon>Pseudomonadota</taxon>
        <taxon>Alphaproteobacteria</taxon>
        <taxon>Rhodospirillales</taxon>
        <taxon>Rhodospirillaceae</taxon>
        <taxon>Roseospirillum</taxon>
    </lineage>
</organism>
<dbReference type="CDD" id="cd00564">
    <property type="entry name" value="TMP_TenI"/>
    <property type="match status" value="1"/>
</dbReference>